<feature type="domain" description="Endonuclease/exonuclease/phosphatase" evidence="1">
    <location>
        <begin position="22"/>
        <end position="126"/>
    </location>
</feature>
<evidence type="ECO:0000313" key="2">
    <source>
        <dbReference type="Proteomes" id="UP000504635"/>
    </source>
</evidence>
<dbReference type="GeneID" id="115879515"/>
<dbReference type="InParanoid" id="A0A6J2XN34"/>
<dbReference type="GO" id="GO:0003824">
    <property type="term" value="F:catalytic activity"/>
    <property type="evidence" value="ECO:0007669"/>
    <property type="project" value="InterPro"/>
</dbReference>
<dbReference type="OrthoDB" id="6773285at2759"/>
<organism evidence="2 3">
    <name type="scientific">Sitophilus oryzae</name>
    <name type="common">Rice weevil</name>
    <name type="synonym">Curculio oryzae</name>
    <dbReference type="NCBI Taxonomy" id="7048"/>
    <lineage>
        <taxon>Eukaryota</taxon>
        <taxon>Metazoa</taxon>
        <taxon>Ecdysozoa</taxon>
        <taxon>Arthropoda</taxon>
        <taxon>Hexapoda</taxon>
        <taxon>Insecta</taxon>
        <taxon>Pterygota</taxon>
        <taxon>Neoptera</taxon>
        <taxon>Endopterygota</taxon>
        <taxon>Coleoptera</taxon>
        <taxon>Polyphaga</taxon>
        <taxon>Cucujiformia</taxon>
        <taxon>Curculionidae</taxon>
        <taxon>Dryophthorinae</taxon>
        <taxon>Sitophilus</taxon>
    </lineage>
</organism>
<evidence type="ECO:0000313" key="3">
    <source>
        <dbReference type="RefSeq" id="XP_030752260.1"/>
    </source>
</evidence>
<dbReference type="RefSeq" id="XP_030752260.1">
    <property type="nucleotide sequence ID" value="XM_030896400.1"/>
</dbReference>
<gene>
    <name evidence="3" type="primary">LOC115879515</name>
</gene>
<reference evidence="3" key="1">
    <citation type="submission" date="2025-08" db="UniProtKB">
        <authorList>
            <consortium name="RefSeq"/>
        </authorList>
    </citation>
    <scope>IDENTIFICATION</scope>
    <source>
        <tissue evidence="3">Gonads</tissue>
    </source>
</reference>
<evidence type="ECO:0000259" key="1">
    <source>
        <dbReference type="Pfam" id="PF14529"/>
    </source>
</evidence>
<dbReference type="Pfam" id="PF14529">
    <property type="entry name" value="Exo_endo_phos_2"/>
    <property type="match status" value="1"/>
</dbReference>
<keyword evidence="2" id="KW-1185">Reference proteome</keyword>
<sequence length="420" mass="48749">MVVNKNLWLVGVSLSVGRHRFNIINVYHSPNSNSAFLDKLEEVLNNYAIKSESFILIGDLNINLAKETYYSKKLNNIIERSGLSQIVQNFTRITPTSATIIDLIITNDKEVNHQIHLTPKIADHSILTVNLPSTELGQNKEIYRDMRNFNELEFQLDLMDMAWPDGNGNIDIMANCLVKGIMENLNKHAPLKERITTNKWGNKKWWTPEIKMEITERDRFYKRAIITGDVEDWTKFKQKRNAVVQIIKDRKQAYYHEKIDECKGDSKEMWRSLKSIISNKNKSKNNKESIDFLMKNVGGGIEDIEDILENIESPKKHFESFQIQTFTELKSVVGEVINTSLEKGCFPKEWKTSMIIPIEKVNNTNKCDEFRPINMVSTCEKLLETVVSDQMRKFVEEIKSLLQFKLGLERNIPVKVLYNQ</sequence>
<dbReference type="Gene3D" id="3.60.10.10">
    <property type="entry name" value="Endonuclease/exonuclease/phosphatase"/>
    <property type="match status" value="1"/>
</dbReference>
<name>A0A6J2XN34_SITOR</name>
<dbReference type="InterPro" id="IPR005135">
    <property type="entry name" value="Endo/exonuclease/phosphatase"/>
</dbReference>
<dbReference type="PANTHER" id="PTHR47510">
    <property type="entry name" value="REVERSE TRANSCRIPTASE DOMAIN-CONTAINING PROTEIN"/>
    <property type="match status" value="1"/>
</dbReference>
<dbReference type="Proteomes" id="UP000504635">
    <property type="component" value="Unplaced"/>
</dbReference>
<dbReference type="PANTHER" id="PTHR47510:SF3">
    <property type="entry name" value="ENDO_EXONUCLEASE_PHOSPHATASE DOMAIN-CONTAINING PROTEIN"/>
    <property type="match status" value="1"/>
</dbReference>
<dbReference type="KEGG" id="soy:115879515"/>
<protein>
    <submittedName>
        <fullName evidence="3">Uncharacterized protein LOC115879515</fullName>
    </submittedName>
</protein>
<dbReference type="SUPFAM" id="SSF56219">
    <property type="entry name" value="DNase I-like"/>
    <property type="match status" value="1"/>
</dbReference>
<dbReference type="InterPro" id="IPR036691">
    <property type="entry name" value="Endo/exonu/phosph_ase_sf"/>
</dbReference>
<dbReference type="AlphaFoldDB" id="A0A6J2XN34"/>
<accession>A0A6J2XN34</accession>
<proteinExistence type="predicted"/>